<reference evidence="1 2" key="1">
    <citation type="submission" date="2023-05" db="EMBL/GenBank/DDBJ databases">
        <title>Microbacterium dauci sp.nov., Isolated from Carrot Rhizosphere Soil.</title>
        <authorList>
            <person name="Xiao Z."/>
            <person name="Zheng J."/>
        </authorList>
    </citation>
    <scope>NUCLEOTIDE SEQUENCE [LARGE SCALE GENOMIC DNA]</scope>
    <source>
        <strain evidence="1 2">LX3-4</strain>
    </source>
</reference>
<dbReference type="RefSeq" id="WP_283715800.1">
    <property type="nucleotide sequence ID" value="NZ_JASJND010000004.1"/>
</dbReference>
<dbReference type="EMBL" id="JASJND010000004">
    <property type="protein sequence ID" value="MDJ1114213.1"/>
    <property type="molecule type" value="Genomic_DNA"/>
</dbReference>
<keyword evidence="2" id="KW-1185">Reference proteome</keyword>
<organism evidence="1 2">
    <name type="scientific">Microbacterium dauci</name>
    <dbReference type="NCBI Taxonomy" id="3048008"/>
    <lineage>
        <taxon>Bacteria</taxon>
        <taxon>Bacillati</taxon>
        <taxon>Actinomycetota</taxon>
        <taxon>Actinomycetes</taxon>
        <taxon>Micrococcales</taxon>
        <taxon>Microbacteriaceae</taxon>
        <taxon>Microbacterium</taxon>
    </lineage>
</organism>
<name>A0ABT6ZDJ3_9MICO</name>
<accession>A0ABT6ZDJ3</accession>
<proteinExistence type="predicted"/>
<protein>
    <submittedName>
        <fullName evidence="1">Uncharacterized protein</fullName>
    </submittedName>
</protein>
<comment type="caution">
    <text evidence="1">The sequence shown here is derived from an EMBL/GenBank/DDBJ whole genome shotgun (WGS) entry which is preliminary data.</text>
</comment>
<sequence>MTALIVFIALLGAVLAAVAGSFRTVTRDGYRAVPTRPDRPRFP</sequence>
<evidence type="ECO:0000313" key="1">
    <source>
        <dbReference type="EMBL" id="MDJ1114213.1"/>
    </source>
</evidence>
<dbReference type="Proteomes" id="UP001321481">
    <property type="component" value="Unassembled WGS sequence"/>
</dbReference>
<evidence type="ECO:0000313" key="2">
    <source>
        <dbReference type="Proteomes" id="UP001321481"/>
    </source>
</evidence>
<gene>
    <name evidence="1" type="ORF">QNI14_07090</name>
</gene>